<organism evidence="2 3">
    <name type="scientific">candidate division WOR_3 bacterium SM23_60</name>
    <dbReference type="NCBI Taxonomy" id="1703780"/>
    <lineage>
        <taxon>Bacteria</taxon>
        <taxon>Bacteria division WOR-3</taxon>
    </lineage>
</organism>
<dbReference type="AlphaFoldDB" id="A0A0S8GDY6"/>
<keyword evidence="1" id="KW-0175">Coiled coil</keyword>
<proteinExistence type="predicted"/>
<feature type="coiled-coil region" evidence="1">
    <location>
        <begin position="17"/>
        <end position="58"/>
    </location>
</feature>
<sequence>MRALMILIAVVVYLFSLVFLESELVKLEARNERLTNRVTELQNEKKRLDSEIMALSNLAVIEIEAKNRGFVFPRKEDILGVMK</sequence>
<comment type="caution">
    <text evidence="2">The sequence shown here is derived from an EMBL/GenBank/DDBJ whole genome shotgun (WGS) entry which is preliminary data.</text>
</comment>
<evidence type="ECO:0000256" key="1">
    <source>
        <dbReference type="SAM" id="Coils"/>
    </source>
</evidence>
<reference evidence="2 3" key="1">
    <citation type="journal article" date="2015" name="Microbiome">
        <title>Genomic resolution of linkages in carbon, nitrogen, and sulfur cycling among widespread estuary sediment bacteria.</title>
        <authorList>
            <person name="Baker B.J."/>
            <person name="Lazar C.S."/>
            <person name="Teske A.P."/>
            <person name="Dick G.J."/>
        </authorList>
    </citation>
    <scope>NUCLEOTIDE SEQUENCE [LARGE SCALE GENOMIC DNA]</scope>
    <source>
        <strain evidence="2">SM23_60</strain>
    </source>
</reference>
<dbReference type="PATRIC" id="fig|1703780.3.peg.771"/>
<name>A0A0S8GDY6_UNCW3</name>
<dbReference type="EMBL" id="LJUO01000094">
    <property type="protein sequence ID" value="KPK70347.1"/>
    <property type="molecule type" value="Genomic_DNA"/>
</dbReference>
<dbReference type="Proteomes" id="UP000051096">
    <property type="component" value="Unassembled WGS sequence"/>
</dbReference>
<evidence type="ECO:0000313" key="2">
    <source>
        <dbReference type="EMBL" id="KPK70347.1"/>
    </source>
</evidence>
<gene>
    <name evidence="2" type="ORF">AMJ87_09015</name>
</gene>
<protein>
    <submittedName>
        <fullName evidence="2">Uncharacterized protein</fullName>
    </submittedName>
</protein>
<evidence type="ECO:0000313" key="3">
    <source>
        <dbReference type="Proteomes" id="UP000051096"/>
    </source>
</evidence>
<accession>A0A0S8GDY6</accession>